<sequence>KSDTKIEKRSKSDKTSKQKKIDKKIKSSKKIDKNKNSSNSDKEDKIEVKRKEKPDIESRKPILEATLYKLKRQEAELKILLSDKRTSVVTEKSVKSLNKDFDNFMSQMAPQTMFKTENRNRTEFKPKKTDFPKKRKVRKTERKQNFNLKESSAKGAFNK</sequence>
<feature type="region of interest" description="Disordered" evidence="1">
    <location>
        <begin position="121"/>
        <end position="159"/>
    </location>
</feature>
<evidence type="ECO:0000313" key="3">
    <source>
        <dbReference type="Proteomes" id="UP001439008"/>
    </source>
</evidence>
<feature type="non-terminal residue" evidence="2">
    <location>
        <position position="159"/>
    </location>
</feature>
<feature type="region of interest" description="Disordered" evidence="1">
    <location>
        <begin position="1"/>
        <end position="59"/>
    </location>
</feature>
<accession>A0ABV2AVB5</accession>
<feature type="compositionally biased region" description="Basic residues" evidence="1">
    <location>
        <begin position="17"/>
        <end position="28"/>
    </location>
</feature>
<feature type="compositionally biased region" description="Basic and acidic residues" evidence="1">
    <location>
        <begin position="29"/>
        <end position="59"/>
    </location>
</feature>
<evidence type="ECO:0000256" key="1">
    <source>
        <dbReference type="SAM" id="MobiDB-lite"/>
    </source>
</evidence>
<organism evidence="2 3">
    <name type="scientific">Bonamia ostreae</name>
    <dbReference type="NCBI Taxonomy" id="126728"/>
    <lineage>
        <taxon>Eukaryota</taxon>
        <taxon>Sar</taxon>
        <taxon>Rhizaria</taxon>
        <taxon>Endomyxa</taxon>
        <taxon>Ascetosporea</taxon>
        <taxon>Haplosporida</taxon>
        <taxon>Bonamia</taxon>
    </lineage>
</organism>
<name>A0ABV2AVB5_9EUKA</name>
<feature type="compositionally biased region" description="Basic and acidic residues" evidence="1">
    <location>
        <begin position="1"/>
        <end position="16"/>
    </location>
</feature>
<gene>
    <name evidence="2" type="ORF">MHBO_005214</name>
</gene>
<protein>
    <submittedName>
        <fullName evidence="2">Uncharacterized protein</fullName>
    </submittedName>
</protein>
<feature type="non-terminal residue" evidence="2">
    <location>
        <position position="1"/>
    </location>
</feature>
<feature type="compositionally biased region" description="Basic and acidic residues" evidence="1">
    <location>
        <begin position="121"/>
        <end position="132"/>
    </location>
</feature>
<keyword evidence="3" id="KW-1185">Reference proteome</keyword>
<dbReference type="Proteomes" id="UP001439008">
    <property type="component" value="Unassembled WGS sequence"/>
</dbReference>
<comment type="caution">
    <text evidence="2">The sequence shown here is derived from an EMBL/GenBank/DDBJ whole genome shotgun (WGS) entry which is preliminary data.</text>
</comment>
<evidence type="ECO:0000313" key="2">
    <source>
        <dbReference type="EMBL" id="MES1923610.1"/>
    </source>
</evidence>
<dbReference type="EMBL" id="JBDODL010007184">
    <property type="protein sequence ID" value="MES1923610.1"/>
    <property type="molecule type" value="Genomic_DNA"/>
</dbReference>
<proteinExistence type="predicted"/>
<reference evidence="2 3" key="1">
    <citation type="journal article" date="2024" name="BMC Biol.">
        <title>Comparative genomics of Ascetosporea gives new insight into the evolutionary basis for animal parasitism in Rhizaria.</title>
        <authorList>
            <person name="Hiltunen Thoren M."/>
            <person name="Onut-Brannstrom I."/>
            <person name="Alfjorden A."/>
            <person name="Peckova H."/>
            <person name="Swords F."/>
            <person name="Hooper C."/>
            <person name="Holzer A.S."/>
            <person name="Bass D."/>
            <person name="Burki F."/>
        </authorList>
    </citation>
    <scope>NUCLEOTIDE SEQUENCE [LARGE SCALE GENOMIC DNA]</scope>
    <source>
        <strain evidence="2">20-A016</strain>
    </source>
</reference>